<accession>A0A0D0ANI9</accession>
<sequence length="586" mass="66007">MWTLSAASSAGLDNENGKAQWERKVKWVRDAAKVKIGYSDFHGTELRRLEKSRAIELDIDESGIDVVTPLEAFIITMICIYVCQFLRTAVDQCPTAQYAIELAVSGMEDGAHSQLTATSRLALLKERNFCWDALRWGATKDLSLPLQDSGDLWELSGGIFAQSHLSANPPSLRLLQFPSQYRNIRVNSWRIPLLRNIQDFTIDPVQDLLVLVEKPIVIPTHNNVKEHVRIHIHLLSMATGQVHPSVAVQVINHDLDMQCTSEDLHLSIQVSGGLLGVLFLPSNDNPPYNKIPEVAVWDWMRGELVLIRSSREIATFAFLTSHLLLVGAVMNKVDIAEPGLYVLVISASNIKLTLTGDYICAFRFPSFDLVVSPEVILIRSDPSPEWKPNREVPFSIACGHRLFSITIQVKIEGSKKIVTYNLFTLASILSSYVTSLPRQTRRHTIKWDTWGPTGTRFLKSPPHSHDVWTGYVFGSKFVSLITPPKSRAGQPLQTIQVWDFNQLAFKRAKALGVEKDNVHYVSDTTVVEDLDMFVKTIRTSLPYSVATRTLPPPRSPEDPTFTYAMCSEDTIFLVDEKRRRGRVFIF</sequence>
<dbReference type="HOGENOM" id="CLU_007279_3_1_1"/>
<reference evidence="2" key="2">
    <citation type="submission" date="2015-01" db="EMBL/GenBank/DDBJ databases">
        <title>Evolutionary Origins and Diversification of the Mycorrhizal Mutualists.</title>
        <authorList>
            <consortium name="DOE Joint Genome Institute"/>
            <consortium name="Mycorrhizal Genomics Consortium"/>
            <person name="Kohler A."/>
            <person name="Kuo A."/>
            <person name="Nagy L.G."/>
            <person name="Floudas D."/>
            <person name="Copeland A."/>
            <person name="Barry K.W."/>
            <person name="Cichocki N."/>
            <person name="Veneault-Fourrey C."/>
            <person name="LaButti K."/>
            <person name="Lindquist E.A."/>
            <person name="Lipzen A."/>
            <person name="Lundell T."/>
            <person name="Morin E."/>
            <person name="Murat C."/>
            <person name="Riley R."/>
            <person name="Ohm R."/>
            <person name="Sun H."/>
            <person name="Tunlid A."/>
            <person name="Henrissat B."/>
            <person name="Grigoriev I.V."/>
            <person name="Hibbett D.S."/>
            <person name="Martin F."/>
        </authorList>
    </citation>
    <scope>NUCLEOTIDE SEQUENCE [LARGE SCALE GENOMIC DNA]</scope>
    <source>
        <strain evidence="2">UH-Slu-Lm8-n1</strain>
    </source>
</reference>
<protein>
    <submittedName>
        <fullName evidence="1">Uncharacterized protein</fullName>
    </submittedName>
</protein>
<organism evidence="1 2">
    <name type="scientific">Suillus luteus UH-Slu-Lm8-n1</name>
    <dbReference type="NCBI Taxonomy" id="930992"/>
    <lineage>
        <taxon>Eukaryota</taxon>
        <taxon>Fungi</taxon>
        <taxon>Dikarya</taxon>
        <taxon>Basidiomycota</taxon>
        <taxon>Agaricomycotina</taxon>
        <taxon>Agaricomycetes</taxon>
        <taxon>Agaricomycetidae</taxon>
        <taxon>Boletales</taxon>
        <taxon>Suillineae</taxon>
        <taxon>Suillaceae</taxon>
        <taxon>Suillus</taxon>
    </lineage>
</organism>
<dbReference type="EMBL" id="KN835338">
    <property type="protein sequence ID" value="KIK39544.1"/>
    <property type="molecule type" value="Genomic_DNA"/>
</dbReference>
<dbReference type="InParanoid" id="A0A0D0ANI9"/>
<keyword evidence="2" id="KW-1185">Reference proteome</keyword>
<evidence type="ECO:0000313" key="2">
    <source>
        <dbReference type="Proteomes" id="UP000054485"/>
    </source>
</evidence>
<dbReference type="Proteomes" id="UP000054485">
    <property type="component" value="Unassembled WGS sequence"/>
</dbReference>
<name>A0A0D0ANI9_9AGAM</name>
<proteinExistence type="predicted"/>
<gene>
    <name evidence="1" type="ORF">CY34DRAFT_769076</name>
</gene>
<reference evidence="1 2" key="1">
    <citation type="submission" date="2014-04" db="EMBL/GenBank/DDBJ databases">
        <authorList>
            <consortium name="DOE Joint Genome Institute"/>
            <person name="Kuo A."/>
            <person name="Ruytinx J."/>
            <person name="Rineau F."/>
            <person name="Colpaert J."/>
            <person name="Kohler A."/>
            <person name="Nagy L.G."/>
            <person name="Floudas D."/>
            <person name="Copeland A."/>
            <person name="Barry K.W."/>
            <person name="Cichocki N."/>
            <person name="Veneault-Fourrey C."/>
            <person name="LaButti K."/>
            <person name="Lindquist E.A."/>
            <person name="Lipzen A."/>
            <person name="Lundell T."/>
            <person name="Morin E."/>
            <person name="Murat C."/>
            <person name="Sun H."/>
            <person name="Tunlid A."/>
            <person name="Henrissat B."/>
            <person name="Grigoriev I.V."/>
            <person name="Hibbett D.S."/>
            <person name="Martin F."/>
            <person name="Nordberg H.P."/>
            <person name="Cantor M.N."/>
            <person name="Hua S.X."/>
        </authorList>
    </citation>
    <scope>NUCLEOTIDE SEQUENCE [LARGE SCALE GENOMIC DNA]</scope>
    <source>
        <strain evidence="1 2">UH-Slu-Lm8-n1</strain>
    </source>
</reference>
<dbReference type="AlphaFoldDB" id="A0A0D0ANI9"/>
<dbReference type="OrthoDB" id="3270827at2759"/>
<dbReference type="STRING" id="930992.A0A0D0ANI9"/>
<evidence type="ECO:0000313" key="1">
    <source>
        <dbReference type="EMBL" id="KIK39544.1"/>
    </source>
</evidence>